<keyword evidence="3" id="KW-0812">Transmembrane</keyword>
<evidence type="ECO:0000313" key="5">
    <source>
        <dbReference type="EMBL" id="EOD45745.1"/>
    </source>
</evidence>
<dbReference type="Pfam" id="PF02515">
    <property type="entry name" value="CoA_transf_3"/>
    <property type="match status" value="1"/>
</dbReference>
<dbReference type="HOGENOM" id="CLU_386833_0_0_1"/>
<keyword evidence="3" id="KW-0472">Membrane</keyword>
<dbReference type="eggNOG" id="KOG3957">
    <property type="taxonomic scope" value="Eukaryota"/>
</dbReference>
<dbReference type="KEGG" id="npa:UCRNP2_7519"/>
<dbReference type="Proteomes" id="UP000013521">
    <property type="component" value="Unassembled WGS sequence"/>
</dbReference>
<dbReference type="InterPro" id="IPR050509">
    <property type="entry name" value="CoA-transferase_III"/>
</dbReference>
<dbReference type="PANTHER" id="PTHR48228:SF5">
    <property type="entry name" value="ALPHA-METHYLACYL-COA RACEMASE"/>
    <property type="match status" value="1"/>
</dbReference>
<dbReference type="InterPro" id="IPR023606">
    <property type="entry name" value="CoA-Trfase_III_dom_1_sf"/>
</dbReference>
<feature type="region of interest" description="Disordered" evidence="2">
    <location>
        <begin position="112"/>
        <end position="132"/>
    </location>
</feature>
<sequence length="714" mass="77208">MKLLIEEFYYFLVQLFLKLSFLLFFYRNLPTPRFRTAIRITIALVFIQTIATWIFSALQCRPLAAYFNPDDYPDAVCYPYGISYYAPSAVNVVINVLIYLLPLPTITHLSQTQAQPARPETPDPSTRSIPLPSRPTLAAPFLLGGLSLLVSGLRVVVLYQLSTTTTAASTAITTTTTASLTPTADYPYTLALAALATTAELALLATTANLPAAHTLHRHLRATSFHRRRDGGYDSDMELVEGGDGRGKITITSRVSISITEALRGGAGSRNGGGDGPPGYPRKYFRFARPGAQILGPNMSTAKANDASKDKDYGSETSSTHTEDNEKKPVMTETVSVQESGECSRPITTEQILAQRRREKIKANGGVEPEPKPKGAARKLVHIFRVPVAPVGTSINEQDDSWLRSSEDPPSSSNQDNDEYMHPYDREKKAKAKGKGSPDSDPKKSKRQKTKEGQEQRKSRGPSPVSSSEASLISGHSGDAKDRRLRVLEFAGLAPGPFAGLLLADYGATVIRIDRAHPASHHTTTSTPAPSTADLLTRRKTSIAVDLKSARGVALVHALIPTADILIDPFRPGVLEKCNLAPSHLLKLNPRLIIARLTGFRRDGPYAAMAGHDINYIAVSGVLGMLGRKATKPYAPGNIVADFAGGGLTAFAGILLALVERERNGGRGQVVEANMVDGSAFLASFPRLMAATPMWDRPRGENVLDGGCPWGYKL</sequence>
<feature type="compositionally biased region" description="Basic and acidic residues" evidence="2">
    <location>
        <begin position="419"/>
        <end position="428"/>
    </location>
</feature>
<feature type="transmembrane region" description="Helical" evidence="3">
    <location>
        <begin position="78"/>
        <end position="101"/>
    </location>
</feature>
<feature type="transmembrane region" description="Helical" evidence="3">
    <location>
        <begin position="7"/>
        <end position="26"/>
    </location>
</feature>
<dbReference type="InterPro" id="IPR003673">
    <property type="entry name" value="CoA-Trfase_fam_III"/>
</dbReference>
<feature type="transmembrane region" description="Helical" evidence="3">
    <location>
        <begin position="137"/>
        <end position="159"/>
    </location>
</feature>
<feature type="compositionally biased region" description="Polar residues" evidence="2">
    <location>
        <begin position="333"/>
        <end position="343"/>
    </location>
</feature>
<evidence type="ECO:0000313" key="6">
    <source>
        <dbReference type="Proteomes" id="UP000013521"/>
    </source>
</evidence>
<dbReference type="GO" id="GO:0003824">
    <property type="term" value="F:catalytic activity"/>
    <property type="evidence" value="ECO:0007669"/>
    <property type="project" value="InterPro"/>
</dbReference>
<evidence type="ECO:0000256" key="3">
    <source>
        <dbReference type="SAM" id="Phobius"/>
    </source>
</evidence>
<reference evidence="6" key="1">
    <citation type="journal article" date="2013" name="Genome Announc.">
        <title>Draft genome sequence of Neofusicoccum parvum isolate UCR-NP2, a fungal vascular pathogen associated with grapevine cankers.</title>
        <authorList>
            <person name="Blanco-Ulate B."/>
            <person name="Rolshausen P."/>
            <person name="Cantu D."/>
        </authorList>
    </citation>
    <scope>NUCLEOTIDE SEQUENCE [LARGE SCALE GENOMIC DNA]</scope>
    <source>
        <strain evidence="6">UCR-NP2</strain>
    </source>
</reference>
<dbReference type="SUPFAM" id="SSF89796">
    <property type="entry name" value="CoA-transferase family III (CaiB/BaiF)"/>
    <property type="match status" value="1"/>
</dbReference>
<gene>
    <name evidence="5" type="ORF">UCRNP2_7519</name>
</gene>
<dbReference type="Gene3D" id="3.40.50.10540">
    <property type="entry name" value="Crotonobetainyl-coa:carnitine coa-transferase, domain 1"/>
    <property type="match status" value="1"/>
</dbReference>
<evidence type="ECO:0000256" key="2">
    <source>
        <dbReference type="SAM" id="MobiDB-lite"/>
    </source>
</evidence>
<comment type="similarity">
    <text evidence="1">Belongs to the CoA-transferase III family.</text>
</comment>
<feature type="domain" description="Rhodopsin" evidence="4">
    <location>
        <begin position="4"/>
        <end position="113"/>
    </location>
</feature>
<keyword evidence="3" id="KW-1133">Transmembrane helix</keyword>
<name>R1G2U9_BOTPV</name>
<feature type="region of interest" description="Disordered" evidence="2">
    <location>
        <begin position="295"/>
        <end position="343"/>
    </location>
</feature>
<dbReference type="Pfam" id="PF20684">
    <property type="entry name" value="Fung_rhodopsin"/>
    <property type="match status" value="1"/>
</dbReference>
<dbReference type="STRING" id="1287680.R1G2U9"/>
<feature type="transmembrane region" description="Helical" evidence="3">
    <location>
        <begin position="38"/>
        <end position="58"/>
    </location>
</feature>
<feature type="compositionally biased region" description="Basic and acidic residues" evidence="2">
    <location>
        <begin position="321"/>
        <end position="330"/>
    </location>
</feature>
<dbReference type="OrthoDB" id="16747at2759"/>
<accession>R1G2U9</accession>
<dbReference type="InterPro" id="IPR049326">
    <property type="entry name" value="Rhodopsin_dom_fungi"/>
</dbReference>
<evidence type="ECO:0000256" key="1">
    <source>
        <dbReference type="ARBA" id="ARBA00008383"/>
    </source>
</evidence>
<feature type="region of interest" description="Disordered" evidence="2">
    <location>
        <begin position="397"/>
        <end position="478"/>
    </location>
</feature>
<dbReference type="AlphaFoldDB" id="R1G2U9"/>
<organism evidence="5 6">
    <name type="scientific">Botryosphaeria parva (strain UCR-NP2)</name>
    <name type="common">Grapevine canker fungus</name>
    <name type="synonym">Neofusicoccum parvum</name>
    <dbReference type="NCBI Taxonomy" id="1287680"/>
    <lineage>
        <taxon>Eukaryota</taxon>
        <taxon>Fungi</taxon>
        <taxon>Dikarya</taxon>
        <taxon>Ascomycota</taxon>
        <taxon>Pezizomycotina</taxon>
        <taxon>Dothideomycetes</taxon>
        <taxon>Dothideomycetes incertae sedis</taxon>
        <taxon>Botryosphaeriales</taxon>
        <taxon>Botryosphaeriaceae</taxon>
        <taxon>Neofusicoccum</taxon>
    </lineage>
</organism>
<dbReference type="PANTHER" id="PTHR48228">
    <property type="entry name" value="SUCCINYL-COA--D-CITRAMALATE COA-TRANSFERASE"/>
    <property type="match status" value="1"/>
</dbReference>
<proteinExistence type="inferred from homology"/>
<dbReference type="EMBL" id="KB916548">
    <property type="protein sequence ID" value="EOD45745.1"/>
    <property type="molecule type" value="Genomic_DNA"/>
</dbReference>
<protein>
    <submittedName>
        <fullName evidence="5">Putative alpha-methylacyl-racemase protein</fullName>
    </submittedName>
</protein>
<evidence type="ECO:0000259" key="4">
    <source>
        <dbReference type="Pfam" id="PF20684"/>
    </source>
</evidence>